<organism evidence="2 3">
    <name type="scientific">Callosobruchus maculatus</name>
    <name type="common">Southern cowpea weevil</name>
    <name type="synonym">Pulse bruchid</name>
    <dbReference type="NCBI Taxonomy" id="64391"/>
    <lineage>
        <taxon>Eukaryota</taxon>
        <taxon>Metazoa</taxon>
        <taxon>Ecdysozoa</taxon>
        <taxon>Arthropoda</taxon>
        <taxon>Hexapoda</taxon>
        <taxon>Insecta</taxon>
        <taxon>Pterygota</taxon>
        <taxon>Neoptera</taxon>
        <taxon>Endopterygota</taxon>
        <taxon>Coleoptera</taxon>
        <taxon>Polyphaga</taxon>
        <taxon>Cucujiformia</taxon>
        <taxon>Chrysomeloidea</taxon>
        <taxon>Chrysomelidae</taxon>
        <taxon>Bruchinae</taxon>
        <taxon>Bruchini</taxon>
        <taxon>Callosobruchus</taxon>
    </lineage>
</organism>
<evidence type="ECO:0000256" key="1">
    <source>
        <dbReference type="SAM" id="MobiDB-lite"/>
    </source>
</evidence>
<accession>A0A653CY63</accession>
<evidence type="ECO:0000313" key="2">
    <source>
        <dbReference type="EMBL" id="VEN52690.1"/>
    </source>
</evidence>
<keyword evidence="3" id="KW-1185">Reference proteome</keyword>
<dbReference type="OrthoDB" id="5982228at2759"/>
<dbReference type="Proteomes" id="UP000410492">
    <property type="component" value="Unassembled WGS sequence"/>
</dbReference>
<evidence type="ECO:0000313" key="3">
    <source>
        <dbReference type="Proteomes" id="UP000410492"/>
    </source>
</evidence>
<protein>
    <submittedName>
        <fullName evidence="2">Uncharacterized protein</fullName>
    </submittedName>
</protein>
<name>A0A653CY63_CALMS</name>
<feature type="non-terminal residue" evidence="2">
    <location>
        <position position="128"/>
    </location>
</feature>
<feature type="region of interest" description="Disordered" evidence="1">
    <location>
        <begin position="53"/>
        <end position="104"/>
    </location>
</feature>
<sequence length="128" mass="12503">MMLDAIVDLLGCSSGGTVRKTSATSWFKGNNNASITIAAKEGLASRAQWRGNRTISTGSTGGTGGAGGNAGGDGGRCNGGTPQDGGEAGPKGADQLEGAGSAQNDSLHLKRRVGLVSGVALIVGTMIG</sequence>
<proteinExistence type="predicted"/>
<gene>
    <name evidence="2" type="ORF">CALMAC_LOCUS12722</name>
</gene>
<dbReference type="AlphaFoldDB" id="A0A653CY63"/>
<dbReference type="EMBL" id="CAACVG010009253">
    <property type="protein sequence ID" value="VEN52690.1"/>
    <property type="molecule type" value="Genomic_DNA"/>
</dbReference>
<feature type="compositionally biased region" description="Gly residues" evidence="1">
    <location>
        <begin position="59"/>
        <end position="89"/>
    </location>
</feature>
<reference evidence="2 3" key="1">
    <citation type="submission" date="2019-01" db="EMBL/GenBank/DDBJ databases">
        <authorList>
            <person name="Sayadi A."/>
        </authorList>
    </citation>
    <scope>NUCLEOTIDE SEQUENCE [LARGE SCALE GENOMIC DNA]</scope>
</reference>